<evidence type="ECO:0000256" key="1">
    <source>
        <dbReference type="ARBA" id="ARBA00000056"/>
    </source>
</evidence>
<dbReference type="OrthoDB" id="9781704at2"/>
<dbReference type="PANTHER" id="PTHR36204:SF1">
    <property type="entry name" value="N-ACETYLMANNOSAMINE-6-PHOSPHATE 2-EPIMERASE-RELATED"/>
    <property type="match status" value="1"/>
</dbReference>
<dbReference type="Gene3D" id="3.20.20.70">
    <property type="entry name" value="Aldolase class I"/>
    <property type="match status" value="1"/>
</dbReference>
<dbReference type="EMBL" id="DF968181">
    <property type="protein sequence ID" value="GAP40449.1"/>
    <property type="molecule type" value="Genomic_DNA"/>
</dbReference>
<keyword evidence="9" id="KW-1185">Reference proteome</keyword>
<evidence type="ECO:0000256" key="4">
    <source>
        <dbReference type="ARBA" id="ARBA00007439"/>
    </source>
</evidence>
<dbReference type="InterPro" id="IPR011060">
    <property type="entry name" value="RibuloseP-bd_barrel"/>
</dbReference>
<dbReference type="RefSeq" id="WP_062279742.1">
    <property type="nucleotide sequence ID" value="NZ_DF968181.1"/>
</dbReference>
<keyword evidence="6" id="KW-0413">Isomerase</keyword>
<evidence type="ECO:0000256" key="2">
    <source>
        <dbReference type="ARBA" id="ARBA00002147"/>
    </source>
</evidence>
<name>A0A0S7BSM0_9CHLR</name>
<reference evidence="8" key="1">
    <citation type="journal article" date="2015" name="Genome Announc.">
        <title>Draft Genome Sequence of Anaerolineae Strain TC1, a Novel Isolate from a Methanogenic Wastewater Treatment System.</title>
        <authorList>
            <person name="Matsuura N."/>
            <person name="Tourlousse D.M."/>
            <person name="Sun L."/>
            <person name="Toyonaga M."/>
            <person name="Kuroda K."/>
            <person name="Ohashi A."/>
            <person name="Cruz R."/>
            <person name="Yamaguchi T."/>
            <person name="Sekiguchi Y."/>
        </authorList>
    </citation>
    <scope>NUCLEOTIDE SEQUENCE [LARGE SCALE GENOMIC DNA]</scope>
    <source>
        <strain evidence="8">TC1</strain>
    </source>
</reference>
<accession>A0A0S7BSM0</accession>
<gene>
    <name evidence="8" type="ORF">ATC1_13425</name>
</gene>
<dbReference type="SUPFAM" id="SSF51366">
    <property type="entry name" value="Ribulose-phoshate binding barrel"/>
    <property type="match status" value="1"/>
</dbReference>
<dbReference type="UniPathway" id="UPA00629">
    <property type="reaction ID" value="UER00682"/>
</dbReference>
<evidence type="ECO:0000256" key="7">
    <source>
        <dbReference type="ARBA" id="ARBA00023277"/>
    </source>
</evidence>
<dbReference type="InterPro" id="IPR007260">
    <property type="entry name" value="NanE"/>
</dbReference>
<dbReference type="Proteomes" id="UP000053370">
    <property type="component" value="Unassembled WGS sequence"/>
</dbReference>
<keyword evidence="7" id="KW-0119">Carbohydrate metabolism</keyword>
<protein>
    <recommendedName>
        <fullName evidence="5">N-acylglucosamine-6-phosphate 2-epimerase</fullName>
        <ecNumber evidence="5">5.1.3.9</ecNumber>
    </recommendedName>
</protein>
<comment type="function">
    <text evidence="2">Converts N-acetylmannosamine-6-phosphate (ManNAc-6-P) to N-acetylglucosamine-6-phosphate (GlcNAc-6-P).</text>
</comment>
<comment type="similarity">
    <text evidence="4">Belongs to the NanE family.</text>
</comment>
<sequence length="232" mass="25927">MSKDEKLRQLLKQFDGGIIISCQSKPGDPTHSTEFMGVFAECALMGGASGLRVNSAQDVAYIKKRVDLPIIGIWKRPGLDEHGIMITPTFEDARQLVEAGADLIALDTTARRRQNDENVIEIVQRIQEDLQTPVMADCHIFEDAIRTSADIVAPTLSLNDESDEYTPDFAFIEALIQKQPKPVIAEGRFWDPENVSRAFAMGVHAIVIGSAVTRPWLITERYVRASRKYQQL</sequence>
<dbReference type="Pfam" id="PF04131">
    <property type="entry name" value="NanE"/>
    <property type="match status" value="1"/>
</dbReference>
<dbReference type="GO" id="GO:0006053">
    <property type="term" value="P:N-acetylmannosamine catabolic process"/>
    <property type="evidence" value="ECO:0007669"/>
    <property type="project" value="TreeGrafter"/>
</dbReference>
<organism evidence="8">
    <name type="scientific">Flexilinea flocculi</name>
    <dbReference type="NCBI Taxonomy" id="1678840"/>
    <lineage>
        <taxon>Bacteria</taxon>
        <taxon>Bacillati</taxon>
        <taxon>Chloroflexota</taxon>
        <taxon>Anaerolineae</taxon>
        <taxon>Anaerolineales</taxon>
        <taxon>Anaerolineaceae</taxon>
        <taxon>Flexilinea</taxon>
    </lineage>
</organism>
<dbReference type="InterPro" id="IPR013785">
    <property type="entry name" value="Aldolase_TIM"/>
</dbReference>
<dbReference type="GO" id="GO:0047465">
    <property type="term" value="F:N-acylglucosamine-6-phosphate 2-epimerase activity"/>
    <property type="evidence" value="ECO:0007669"/>
    <property type="project" value="UniProtKB-EC"/>
</dbReference>
<evidence type="ECO:0000256" key="3">
    <source>
        <dbReference type="ARBA" id="ARBA00005081"/>
    </source>
</evidence>
<evidence type="ECO:0000256" key="5">
    <source>
        <dbReference type="ARBA" id="ARBA00013180"/>
    </source>
</evidence>
<dbReference type="PANTHER" id="PTHR36204">
    <property type="entry name" value="N-ACETYLMANNOSAMINE-6-PHOSPHATE 2-EPIMERASE-RELATED"/>
    <property type="match status" value="1"/>
</dbReference>
<evidence type="ECO:0000313" key="9">
    <source>
        <dbReference type="Proteomes" id="UP000053370"/>
    </source>
</evidence>
<dbReference type="AlphaFoldDB" id="A0A0S7BSM0"/>
<evidence type="ECO:0000313" key="8">
    <source>
        <dbReference type="EMBL" id="GAP40449.1"/>
    </source>
</evidence>
<dbReference type="EC" id="5.1.3.9" evidence="5"/>
<comment type="catalytic activity">
    <reaction evidence="1">
        <text>an N-acyl-D-glucosamine 6-phosphate = an N-acyl-D-mannosamine 6-phosphate</text>
        <dbReference type="Rhea" id="RHEA:23932"/>
        <dbReference type="ChEBI" id="CHEBI:57599"/>
        <dbReference type="ChEBI" id="CHEBI:57666"/>
        <dbReference type="EC" id="5.1.3.9"/>
    </reaction>
</comment>
<comment type="pathway">
    <text evidence="3">Amino-sugar metabolism; N-acetylneuraminate degradation; D-fructose 6-phosphate from N-acetylneuraminate: step 3/5.</text>
</comment>
<dbReference type="GO" id="GO:0005829">
    <property type="term" value="C:cytosol"/>
    <property type="evidence" value="ECO:0007669"/>
    <property type="project" value="TreeGrafter"/>
</dbReference>
<dbReference type="NCBIfam" id="NF002231">
    <property type="entry name" value="PRK01130.1"/>
    <property type="match status" value="1"/>
</dbReference>
<evidence type="ECO:0000256" key="6">
    <source>
        <dbReference type="ARBA" id="ARBA00023235"/>
    </source>
</evidence>
<proteinExistence type="inferred from homology"/>
<dbReference type="GO" id="GO:0019262">
    <property type="term" value="P:N-acetylneuraminate catabolic process"/>
    <property type="evidence" value="ECO:0007669"/>
    <property type="project" value="UniProtKB-UniPathway"/>
</dbReference>
<dbReference type="STRING" id="1678840.ATC1_13425"/>